<reference evidence="2" key="1">
    <citation type="submission" date="2024-05" db="EMBL/GenBank/DDBJ databases">
        <title>Isolation and characterization of the novel Burkholderia jumbo bacteriophage Surprise13.</title>
        <authorList>
            <person name="Supina B.S.I."/>
            <person name="Dennis J."/>
        </authorList>
    </citation>
    <scope>NUCLEOTIDE SEQUENCE</scope>
</reference>
<dbReference type="GO" id="GO:0004146">
    <property type="term" value="F:dihydrofolate reductase activity"/>
    <property type="evidence" value="ECO:0007669"/>
    <property type="project" value="InterPro"/>
</dbReference>
<sequence>MDITAIVLMGHHRTIGQTDQKPPFVAEHARLVKAYTEGKPVLMGRKTFELMGGGIDGSMTYVLTQNPEWRAEGAIPVLDFAAFIKEAFHDGIFDEVVIFGGAQTFAEAWPWCNKLVMTKFPEAIPGYKKFPLFPSHWTPGYIDNHYQCGEHEVQQLSYRRDDFYPFPSETPEEKAIVFAINFARQYRNRQPLHTGVPYVRNYVKSSESDHQADGSV</sequence>
<feature type="domain" description="DHFR" evidence="1">
    <location>
        <begin position="1"/>
        <end position="165"/>
    </location>
</feature>
<dbReference type="GO" id="GO:0046654">
    <property type="term" value="P:tetrahydrofolate biosynthetic process"/>
    <property type="evidence" value="ECO:0007669"/>
    <property type="project" value="InterPro"/>
</dbReference>
<protein>
    <submittedName>
        <fullName evidence="2">Dihydrofolate reductase</fullName>
    </submittedName>
</protein>
<proteinExistence type="predicted"/>
<accession>A0AAU7PGN0</accession>
<evidence type="ECO:0000313" key="2">
    <source>
        <dbReference type="EMBL" id="XBS47648.1"/>
    </source>
</evidence>
<dbReference type="PROSITE" id="PS51330">
    <property type="entry name" value="DHFR_2"/>
    <property type="match status" value="1"/>
</dbReference>
<dbReference type="CDD" id="cd00209">
    <property type="entry name" value="DHFR"/>
    <property type="match status" value="1"/>
</dbReference>
<dbReference type="EMBL" id="PP856017">
    <property type="protein sequence ID" value="XBS47648.1"/>
    <property type="molecule type" value="Genomic_DNA"/>
</dbReference>
<dbReference type="Gene3D" id="3.40.430.10">
    <property type="entry name" value="Dihydrofolate Reductase, subunit A"/>
    <property type="match status" value="1"/>
</dbReference>
<gene>
    <name evidence="2" type="ORF">SURPRISE13_078</name>
</gene>
<dbReference type="InterPro" id="IPR024072">
    <property type="entry name" value="DHFR-like_dom_sf"/>
</dbReference>
<dbReference type="InterPro" id="IPR001796">
    <property type="entry name" value="DHFR_dom"/>
</dbReference>
<evidence type="ECO:0000259" key="1">
    <source>
        <dbReference type="PROSITE" id="PS51330"/>
    </source>
</evidence>
<dbReference type="SUPFAM" id="SSF53597">
    <property type="entry name" value="Dihydrofolate reductase-like"/>
    <property type="match status" value="1"/>
</dbReference>
<name>A0AAU7PGN0_9VIRU</name>
<organism evidence="2">
    <name type="scientific">Burkholderia phage vB_BgluM-SURPRISE13</name>
    <dbReference type="NCBI Taxonomy" id="3159457"/>
    <lineage>
        <taxon>Viruses</taxon>
    </lineage>
</organism>
<dbReference type="Pfam" id="PF00186">
    <property type="entry name" value="DHFR_1"/>
    <property type="match status" value="1"/>
</dbReference>